<keyword evidence="5 8" id="KW-0949">S-adenosyl-L-methionine</keyword>
<evidence type="ECO:0000256" key="2">
    <source>
        <dbReference type="ARBA" id="ARBA00011900"/>
    </source>
</evidence>
<evidence type="ECO:0000256" key="5">
    <source>
        <dbReference type="ARBA" id="ARBA00022691"/>
    </source>
</evidence>
<feature type="binding site" evidence="7">
    <location>
        <position position="66"/>
    </location>
    <ligand>
        <name>S-adenosyl-L-methionine</name>
        <dbReference type="ChEBI" id="CHEBI:59789"/>
    </ligand>
</feature>
<gene>
    <name evidence="10" type="ORF">BHF71_10150</name>
</gene>
<feature type="binding site" evidence="7">
    <location>
        <position position="12"/>
    </location>
    <ligand>
        <name>S-adenosyl-L-methionine</name>
        <dbReference type="ChEBI" id="CHEBI:59789"/>
    </ligand>
</feature>
<sequence length="303" mass="35557">MEKTKIKPFVKWAGGKGQLIPIISNHLPIELEENKIKKYIEPFIGGGAVLFYFLQNYHFEEVIINDLNEDLINLYRTIKNDVNKLIDELRKLSDEYLPLDEESRKIYYYLIREKYNNNSLDMLRKSAYFIFLNKTCFNGLYRVNKKGEFNVPHGKYKNPLILDENNLISVSRALQNVQILSGDFEIIESYVDENTFVYFDPPYRPLNTTSSFTSYQKNDFDDDEQRRLAEFYHRLNDKGAKLMLSNSDPKNTDENDEFFELLYKSSEIKGSENINIIRVEASRSINSNGNGRGKIKELLILNY</sequence>
<dbReference type="InterPro" id="IPR012327">
    <property type="entry name" value="MeTrfase_D12"/>
</dbReference>
<dbReference type="PANTHER" id="PTHR30481:SF3">
    <property type="entry name" value="DNA ADENINE METHYLASE"/>
    <property type="match status" value="1"/>
</dbReference>
<dbReference type="Pfam" id="PF02086">
    <property type="entry name" value="MethyltransfD12"/>
    <property type="match status" value="1"/>
</dbReference>
<dbReference type="InterPro" id="IPR012263">
    <property type="entry name" value="M_m6A_EcoRV"/>
</dbReference>
<dbReference type="GO" id="GO:0032259">
    <property type="term" value="P:methylation"/>
    <property type="evidence" value="ECO:0007669"/>
    <property type="project" value="UniProtKB-KW"/>
</dbReference>
<dbReference type="InterPro" id="IPR002052">
    <property type="entry name" value="DNA_methylase_N6_adenine_CS"/>
</dbReference>
<organism evidence="10 11">
    <name type="scientific">Vulcanibacillus modesticaldus</name>
    <dbReference type="NCBI Taxonomy" id="337097"/>
    <lineage>
        <taxon>Bacteria</taxon>
        <taxon>Bacillati</taxon>
        <taxon>Bacillota</taxon>
        <taxon>Bacilli</taxon>
        <taxon>Bacillales</taxon>
        <taxon>Bacillaceae</taxon>
        <taxon>Vulcanibacillus</taxon>
    </lineage>
</organism>
<dbReference type="EMBL" id="MIJF01000034">
    <property type="protein sequence ID" value="OEF99133.1"/>
    <property type="molecule type" value="Genomic_DNA"/>
</dbReference>
<dbReference type="GO" id="GO:0043565">
    <property type="term" value="F:sequence-specific DNA binding"/>
    <property type="evidence" value="ECO:0007669"/>
    <property type="project" value="TreeGrafter"/>
</dbReference>
<dbReference type="PROSITE" id="PS00092">
    <property type="entry name" value="N6_MTASE"/>
    <property type="match status" value="1"/>
</dbReference>
<dbReference type="Gene3D" id="3.40.50.150">
    <property type="entry name" value="Vaccinia Virus protein VP39"/>
    <property type="match status" value="1"/>
</dbReference>
<keyword evidence="9" id="KW-0175">Coiled coil</keyword>
<evidence type="ECO:0000256" key="4">
    <source>
        <dbReference type="ARBA" id="ARBA00022679"/>
    </source>
</evidence>
<dbReference type="PIRSF" id="PIRSF000398">
    <property type="entry name" value="M_m6A_EcoRV"/>
    <property type="match status" value="1"/>
</dbReference>
<evidence type="ECO:0000313" key="11">
    <source>
        <dbReference type="Proteomes" id="UP000243739"/>
    </source>
</evidence>
<dbReference type="InterPro" id="IPR029063">
    <property type="entry name" value="SAM-dependent_MTases_sf"/>
</dbReference>
<dbReference type="GO" id="GO:0009307">
    <property type="term" value="P:DNA restriction-modification system"/>
    <property type="evidence" value="ECO:0007669"/>
    <property type="project" value="InterPro"/>
</dbReference>
<dbReference type="NCBIfam" id="TIGR00571">
    <property type="entry name" value="dam"/>
    <property type="match status" value="1"/>
</dbReference>
<dbReference type="GO" id="GO:0009007">
    <property type="term" value="F:site-specific DNA-methyltransferase (adenine-specific) activity"/>
    <property type="evidence" value="ECO:0007669"/>
    <property type="project" value="UniProtKB-UniRule"/>
</dbReference>
<dbReference type="GO" id="GO:0006298">
    <property type="term" value="P:mismatch repair"/>
    <property type="evidence" value="ECO:0007669"/>
    <property type="project" value="TreeGrafter"/>
</dbReference>
<dbReference type="InterPro" id="IPR023095">
    <property type="entry name" value="Ade_MeTrfase_dom_2"/>
</dbReference>
<dbReference type="REBASE" id="172183">
    <property type="entry name" value="M.VmoBRORF10150P"/>
</dbReference>
<feature type="binding site" evidence="7">
    <location>
        <position position="200"/>
    </location>
    <ligand>
        <name>S-adenosyl-L-methionine</name>
        <dbReference type="ChEBI" id="CHEBI:59789"/>
    </ligand>
</feature>
<evidence type="ECO:0000256" key="1">
    <source>
        <dbReference type="ARBA" id="ARBA00006594"/>
    </source>
</evidence>
<evidence type="ECO:0000256" key="6">
    <source>
        <dbReference type="ARBA" id="ARBA00047942"/>
    </source>
</evidence>
<evidence type="ECO:0000256" key="7">
    <source>
        <dbReference type="PIRSR" id="PIRSR000398-1"/>
    </source>
</evidence>
<dbReference type="GO" id="GO:1904047">
    <property type="term" value="F:S-adenosyl-L-methionine binding"/>
    <property type="evidence" value="ECO:0007669"/>
    <property type="project" value="TreeGrafter"/>
</dbReference>
<comment type="catalytic activity">
    <reaction evidence="6 8">
        <text>a 2'-deoxyadenosine in DNA + S-adenosyl-L-methionine = an N(6)-methyl-2'-deoxyadenosine in DNA + S-adenosyl-L-homocysteine + H(+)</text>
        <dbReference type="Rhea" id="RHEA:15197"/>
        <dbReference type="Rhea" id="RHEA-COMP:12418"/>
        <dbReference type="Rhea" id="RHEA-COMP:12419"/>
        <dbReference type="ChEBI" id="CHEBI:15378"/>
        <dbReference type="ChEBI" id="CHEBI:57856"/>
        <dbReference type="ChEBI" id="CHEBI:59789"/>
        <dbReference type="ChEBI" id="CHEBI:90615"/>
        <dbReference type="ChEBI" id="CHEBI:90616"/>
        <dbReference type="EC" id="2.1.1.72"/>
    </reaction>
</comment>
<dbReference type="AlphaFoldDB" id="A0A1D2YTV0"/>
<dbReference type="SUPFAM" id="SSF53335">
    <property type="entry name" value="S-adenosyl-L-methionine-dependent methyltransferases"/>
    <property type="match status" value="1"/>
</dbReference>
<dbReference type="Proteomes" id="UP000243739">
    <property type="component" value="Unassembled WGS sequence"/>
</dbReference>
<feature type="binding site" evidence="7">
    <location>
        <position position="16"/>
    </location>
    <ligand>
        <name>S-adenosyl-L-methionine</name>
        <dbReference type="ChEBI" id="CHEBI:59789"/>
    </ligand>
</feature>
<accession>A0A1D2YTV0</accession>
<evidence type="ECO:0000313" key="10">
    <source>
        <dbReference type="EMBL" id="OEF99133.1"/>
    </source>
</evidence>
<evidence type="ECO:0000256" key="9">
    <source>
        <dbReference type="SAM" id="Coils"/>
    </source>
</evidence>
<dbReference type="STRING" id="337097.BHF71_10150"/>
<protein>
    <recommendedName>
        <fullName evidence="2 8">Site-specific DNA-methyltransferase (adenine-specific)</fullName>
        <ecNumber evidence="2 8">2.1.1.72</ecNumber>
    </recommendedName>
</protein>
<proteinExistence type="inferred from homology"/>
<dbReference type="PRINTS" id="PR00505">
    <property type="entry name" value="D12N6MTFRASE"/>
</dbReference>
<keyword evidence="11" id="KW-1185">Reference proteome</keyword>
<feature type="coiled-coil region" evidence="9">
    <location>
        <begin position="68"/>
        <end position="95"/>
    </location>
</feature>
<reference evidence="10 11" key="1">
    <citation type="submission" date="2016-09" db="EMBL/GenBank/DDBJ databases">
        <title>Draft genome sequence for the type strain of Vulcanibacillus modesticaldus BR, a strictly anaerobic, moderately thermophilic, and nitrate-reducing bacterium from deep sea-hydrothermal vents of the Mid-Atlantic Ridge.</title>
        <authorList>
            <person name="Abin C.A."/>
            <person name="Hollibaugh J.T."/>
        </authorList>
    </citation>
    <scope>NUCLEOTIDE SEQUENCE [LARGE SCALE GENOMIC DNA]</scope>
    <source>
        <strain evidence="10 11">BR</strain>
    </source>
</reference>
<keyword evidence="4 8" id="KW-0808">Transferase</keyword>
<evidence type="ECO:0000256" key="3">
    <source>
        <dbReference type="ARBA" id="ARBA00022603"/>
    </source>
</evidence>
<evidence type="ECO:0000256" key="8">
    <source>
        <dbReference type="RuleBase" id="RU361257"/>
    </source>
</evidence>
<comment type="similarity">
    <text evidence="1 8">Belongs to the N(4)/N(6)-methyltransferase family.</text>
</comment>
<name>A0A1D2YTV0_9BACI</name>
<dbReference type="EC" id="2.1.1.72" evidence="2 8"/>
<dbReference type="Gene3D" id="1.10.1020.10">
    <property type="entry name" value="Adenine-specific Methyltransferase, Domain 2"/>
    <property type="match status" value="1"/>
</dbReference>
<dbReference type="PANTHER" id="PTHR30481">
    <property type="entry name" value="DNA ADENINE METHYLASE"/>
    <property type="match status" value="1"/>
</dbReference>
<comment type="caution">
    <text evidence="10">The sequence shown here is derived from an EMBL/GenBank/DDBJ whole genome shotgun (WGS) entry which is preliminary data.</text>
</comment>
<keyword evidence="3 8" id="KW-0489">Methyltransferase</keyword>